<feature type="transmembrane region" description="Helical" evidence="10">
    <location>
        <begin position="468"/>
        <end position="487"/>
    </location>
</feature>
<evidence type="ECO:0000256" key="10">
    <source>
        <dbReference type="SAM" id="Phobius"/>
    </source>
</evidence>
<feature type="transmembrane region" description="Helical" evidence="10">
    <location>
        <begin position="421"/>
        <end position="447"/>
    </location>
</feature>
<dbReference type="EMBL" id="JBFMKM010000006">
    <property type="protein sequence ID" value="KAL1305642.1"/>
    <property type="molecule type" value="Genomic_DNA"/>
</dbReference>
<evidence type="ECO:0000256" key="3">
    <source>
        <dbReference type="ARBA" id="ARBA00022475"/>
    </source>
</evidence>
<name>A0ABR3PHM5_9PEZI</name>
<comment type="function">
    <text evidence="1">Fluoride channel required for the rapid expulsion of cytoplasmic fluoride.</text>
</comment>
<reference evidence="11 12" key="1">
    <citation type="submission" date="2024-07" db="EMBL/GenBank/DDBJ databases">
        <title>Draft sequence of the Neodothiora populina.</title>
        <authorList>
            <person name="Drown D.D."/>
            <person name="Schuette U.S."/>
            <person name="Buechlein A.B."/>
            <person name="Rusch D.R."/>
            <person name="Winton L.W."/>
            <person name="Adams G.A."/>
        </authorList>
    </citation>
    <scope>NUCLEOTIDE SEQUENCE [LARGE SCALE GENOMIC DNA]</scope>
    <source>
        <strain evidence="11 12">CPC 39397</strain>
    </source>
</reference>
<evidence type="ECO:0000256" key="4">
    <source>
        <dbReference type="ARBA" id="ARBA00022692"/>
    </source>
</evidence>
<feature type="transmembrane region" description="Helical" evidence="10">
    <location>
        <begin position="361"/>
        <end position="381"/>
    </location>
</feature>
<keyword evidence="6 10" id="KW-0472">Membrane</keyword>
<comment type="similarity">
    <text evidence="7">Belongs to the fluoride channel Fluc/FEX (TC 1.A.43) family.</text>
</comment>
<evidence type="ECO:0000256" key="7">
    <source>
        <dbReference type="ARBA" id="ARBA00035120"/>
    </source>
</evidence>
<dbReference type="GeneID" id="95980936"/>
<evidence type="ECO:0000313" key="12">
    <source>
        <dbReference type="Proteomes" id="UP001562354"/>
    </source>
</evidence>
<gene>
    <name evidence="11" type="ORF">AAFC00_007237</name>
</gene>
<keyword evidence="4 10" id="KW-0812">Transmembrane</keyword>
<organism evidence="11 12">
    <name type="scientific">Neodothiora populina</name>
    <dbReference type="NCBI Taxonomy" id="2781224"/>
    <lineage>
        <taxon>Eukaryota</taxon>
        <taxon>Fungi</taxon>
        <taxon>Dikarya</taxon>
        <taxon>Ascomycota</taxon>
        <taxon>Pezizomycotina</taxon>
        <taxon>Dothideomycetes</taxon>
        <taxon>Dothideomycetidae</taxon>
        <taxon>Dothideales</taxon>
        <taxon>Dothioraceae</taxon>
        <taxon>Neodothiora</taxon>
    </lineage>
</organism>
<feature type="compositionally biased region" description="Basic and acidic residues" evidence="9">
    <location>
        <begin position="208"/>
        <end position="230"/>
    </location>
</feature>
<dbReference type="RefSeq" id="XP_069201915.1">
    <property type="nucleotide sequence ID" value="XM_069347308.1"/>
</dbReference>
<protein>
    <recommendedName>
        <fullName evidence="13">Chromosome condensation protein</fullName>
    </recommendedName>
</protein>
<keyword evidence="5 10" id="KW-1133">Transmembrane helix</keyword>
<comment type="subcellular location">
    <subcellularLocation>
        <location evidence="2">Cell membrane</location>
        <topology evidence="2">Multi-pass membrane protein</topology>
    </subcellularLocation>
</comment>
<proteinExistence type="inferred from homology"/>
<dbReference type="PANTHER" id="PTHR28259:SF1">
    <property type="entry name" value="FLUORIDE EXPORT PROTEIN 1-RELATED"/>
    <property type="match status" value="1"/>
</dbReference>
<comment type="catalytic activity">
    <reaction evidence="8">
        <text>fluoride(in) = fluoride(out)</text>
        <dbReference type="Rhea" id="RHEA:76159"/>
        <dbReference type="ChEBI" id="CHEBI:17051"/>
    </reaction>
    <physiologicalReaction direction="left-to-right" evidence="8">
        <dbReference type="Rhea" id="RHEA:76160"/>
    </physiologicalReaction>
</comment>
<sequence length="649" mass="70422">MVESSMSSLDAKAVRRSTPQPEGAGSTPSSSQNHLRPHSGHDRYQQQNTDVAGPSRTRPASGASIRSHQPSSRVPEDEHDLTPPAAPSRIGTPSIERQSYIEAPPRGASNLARGRSQKRKSREKRVSGHGSGDESGSAVPAPISRGGGDDTVPMAWGDVEHSDEDGEEEHSRPSTGKWLSKKTAPATTRSPHDPGPSGLDELDAPEPVQDRSDTSGWEMHRHMEDDRQSLDHSQQSALPPPSFARRQSFSGTESTLPPLSSLATTLYTYSYLICFSILGTLARLGMQWLTFYPGAPLVTSVTWANVAGSLFMGFLSEDRRVFREEWGNVSRHSVLREKQTAYEDYDEAAARKNHAKVKKSIPLYIGLATGFCGSFTSFSSFQRDVFLALSNNLPTPVNHPYTAGAAPSFTSTVHRNGGYSFLALLAVMLYTVALSLGALFVGAHIAIALDPWTPTLPFRFIRNFLDRIVLVIAPLAWLGAVFLAIWPPDRPSGPSSRGTWANEVWRGEVLFALVFAPLGCLLRYVASIKLNPILSSFPLGTFTVNIFGCAIEAMCYDIQHISLLSVGGMIGGGRVGCQVLQGTMDGFCGCLTTVSTWVAELQGLRRRHAYVYGVVSLLVGLGVMTIIMGSVRWSVGWSEPACVTMRTSM</sequence>
<evidence type="ECO:0000256" key="2">
    <source>
        <dbReference type="ARBA" id="ARBA00004651"/>
    </source>
</evidence>
<keyword evidence="12" id="KW-1185">Reference proteome</keyword>
<comment type="caution">
    <text evidence="11">The sequence shown here is derived from an EMBL/GenBank/DDBJ whole genome shotgun (WGS) entry which is preliminary data.</text>
</comment>
<dbReference type="Proteomes" id="UP001562354">
    <property type="component" value="Unassembled WGS sequence"/>
</dbReference>
<evidence type="ECO:0000256" key="9">
    <source>
        <dbReference type="SAM" id="MobiDB-lite"/>
    </source>
</evidence>
<feature type="transmembrane region" description="Helical" evidence="10">
    <location>
        <begin position="507"/>
        <end position="526"/>
    </location>
</feature>
<dbReference type="PANTHER" id="PTHR28259">
    <property type="entry name" value="FLUORIDE EXPORT PROTEIN 1-RELATED"/>
    <property type="match status" value="1"/>
</dbReference>
<feature type="transmembrane region" description="Helical" evidence="10">
    <location>
        <begin position="291"/>
        <end position="315"/>
    </location>
</feature>
<dbReference type="InterPro" id="IPR003691">
    <property type="entry name" value="FluC"/>
</dbReference>
<feature type="transmembrane region" description="Helical" evidence="10">
    <location>
        <begin position="609"/>
        <end position="631"/>
    </location>
</feature>
<feature type="region of interest" description="Disordered" evidence="9">
    <location>
        <begin position="1"/>
        <end position="257"/>
    </location>
</feature>
<keyword evidence="3" id="KW-1003">Cell membrane</keyword>
<accession>A0ABR3PHM5</accession>
<evidence type="ECO:0000313" key="11">
    <source>
        <dbReference type="EMBL" id="KAL1305642.1"/>
    </source>
</evidence>
<evidence type="ECO:0008006" key="13">
    <source>
        <dbReference type="Google" id="ProtNLM"/>
    </source>
</evidence>
<evidence type="ECO:0000256" key="6">
    <source>
        <dbReference type="ARBA" id="ARBA00023136"/>
    </source>
</evidence>
<evidence type="ECO:0000256" key="8">
    <source>
        <dbReference type="ARBA" id="ARBA00035585"/>
    </source>
</evidence>
<evidence type="ECO:0000256" key="5">
    <source>
        <dbReference type="ARBA" id="ARBA00022989"/>
    </source>
</evidence>
<evidence type="ECO:0000256" key="1">
    <source>
        <dbReference type="ARBA" id="ARBA00002598"/>
    </source>
</evidence>
<dbReference type="Pfam" id="PF02537">
    <property type="entry name" value="CRCB"/>
    <property type="match status" value="2"/>
</dbReference>